<dbReference type="InterPro" id="IPR015943">
    <property type="entry name" value="WD40/YVTN_repeat-like_dom_sf"/>
</dbReference>
<evidence type="ECO:0000256" key="5">
    <source>
        <dbReference type="SAM" id="MobiDB-lite"/>
    </source>
</evidence>
<dbReference type="Gene3D" id="3.40.50.1820">
    <property type="entry name" value="alpha/beta hydrolase"/>
    <property type="match status" value="1"/>
</dbReference>
<feature type="region of interest" description="Disordered" evidence="5">
    <location>
        <begin position="1935"/>
        <end position="1966"/>
    </location>
</feature>
<protein>
    <submittedName>
        <fullName evidence="6">WD repeat domain 65</fullName>
    </submittedName>
</protein>
<dbReference type="PANTHER" id="PTHR32215">
    <property type="entry name" value="CILIA- AND FLAGELLA-ASSOCIATED PROTEIN 57"/>
    <property type="match status" value="1"/>
</dbReference>
<dbReference type="InterPro" id="IPR029058">
    <property type="entry name" value="AB_hydrolase_fold"/>
</dbReference>
<proteinExistence type="predicted"/>
<feature type="region of interest" description="Disordered" evidence="5">
    <location>
        <begin position="1619"/>
        <end position="1641"/>
    </location>
</feature>
<evidence type="ECO:0000256" key="1">
    <source>
        <dbReference type="ARBA" id="ARBA00022574"/>
    </source>
</evidence>
<dbReference type="Proteomes" id="UP000591131">
    <property type="component" value="Unassembled WGS sequence"/>
</dbReference>
<feature type="compositionally biased region" description="Polar residues" evidence="5">
    <location>
        <begin position="2083"/>
        <end position="2092"/>
    </location>
</feature>
<feature type="coiled-coil region" evidence="4">
    <location>
        <begin position="1440"/>
        <end position="1495"/>
    </location>
</feature>
<feature type="region of interest" description="Disordered" evidence="5">
    <location>
        <begin position="1528"/>
        <end position="1548"/>
    </location>
</feature>
<dbReference type="InterPro" id="IPR019775">
    <property type="entry name" value="WD40_repeat_CS"/>
</dbReference>
<feature type="coiled-coil region" evidence="4">
    <location>
        <begin position="1769"/>
        <end position="1796"/>
    </location>
</feature>
<dbReference type="Pfam" id="PF05577">
    <property type="entry name" value="Peptidase_S28"/>
    <property type="match status" value="1"/>
</dbReference>
<feature type="compositionally biased region" description="Polar residues" evidence="5">
    <location>
        <begin position="1943"/>
        <end position="1957"/>
    </location>
</feature>
<dbReference type="OrthoDB" id="47276at2759"/>
<comment type="caution">
    <text evidence="6">The sequence shown here is derived from an EMBL/GenBank/DDBJ whole genome shotgun (WGS) entry which is preliminary data.</text>
</comment>
<dbReference type="PROSITE" id="PS50082">
    <property type="entry name" value="WD_REPEATS_2"/>
    <property type="match status" value="3"/>
</dbReference>
<evidence type="ECO:0000313" key="7">
    <source>
        <dbReference type="Proteomes" id="UP000591131"/>
    </source>
</evidence>
<dbReference type="SUPFAM" id="SSF69322">
    <property type="entry name" value="Tricorn protease domain 2"/>
    <property type="match status" value="1"/>
</dbReference>
<dbReference type="SUPFAM" id="SSF53474">
    <property type="entry name" value="alpha/beta-Hydrolases"/>
    <property type="match status" value="1"/>
</dbReference>
<dbReference type="PANTHER" id="PTHR32215:SF0">
    <property type="entry name" value="CILIA- AND FLAGELLA-ASSOCIATED PROTEIN 57"/>
    <property type="match status" value="1"/>
</dbReference>
<feature type="compositionally biased region" description="Low complexity" evidence="5">
    <location>
        <begin position="1817"/>
        <end position="1830"/>
    </location>
</feature>
<dbReference type="SMART" id="SM00320">
    <property type="entry name" value="WD40"/>
    <property type="match status" value="6"/>
</dbReference>
<keyword evidence="7" id="KW-1185">Reference proteome</keyword>
<feature type="repeat" description="WD" evidence="3">
    <location>
        <begin position="774"/>
        <end position="815"/>
    </location>
</feature>
<keyword evidence="1 3" id="KW-0853">WD repeat</keyword>
<dbReference type="Gene3D" id="2.130.10.10">
    <property type="entry name" value="YVTN repeat-like/Quinoprotein amine dehydrogenase"/>
    <property type="match status" value="1"/>
</dbReference>
<evidence type="ECO:0000256" key="3">
    <source>
        <dbReference type="PROSITE-ProRule" id="PRU00221"/>
    </source>
</evidence>
<dbReference type="InterPro" id="IPR052993">
    <property type="entry name" value="CFA-57"/>
</dbReference>
<feature type="repeat" description="WD" evidence="3">
    <location>
        <begin position="1070"/>
        <end position="1111"/>
    </location>
</feature>
<sequence>MRSLRNDDFYDPKHPLLLLKLNSLDRLSGASNDIVQVAKDLGASIAILERRYTGESLPTKEFSVETLSKLFIMPQILRDVAFVGENIKSSVHGIRVIVFGCSSSGTIAAMARKNYPYIFDGAIVSSAPLKFQLEMPEYAEVIGKDFSNPDLGGSSQCLTALQEAHSAIGEKLASPEGRRQLEKTFDLHGGNLEVPEVQKYFSYLGRLTGTFIQYNDPSCKEEYCNIRKICSKLATGGASPLDRLAIIYKASTPESDLTAVLKRTITTFKDKMDSSKIRMLQFRACFERGLFATCNSAACPLYTGIANGWLDFQVWLCREGFGISKGDVLEVLGKYVGNFRSTTNILSINGDADPWYPSSIFKEGEGPEVEMVRGASHCYWCEADDDATRKVLERIRKVIQKMRVEIRKMRLITAQRSAFTHATHLAYDQTLTTGWLAVAERLPKEAAAISVFDLVTSKKVKALPSVNCELSAWSHMEFSGDGRYLVGLSAPQGDSSPPGSAEGGRLASTAEGLNHTKGCKLACWGWEGDSVPSIVDLLKGYPPESKASPTHLSFCESDSLKVCVTGRDYVAVYHIAEDGTLTAAVSLSAERQGGSFFVFLVPVREQLTCMPRDYLTSGQAAVDLNGDTTIFPAVEITSHLWPEADTIICGTLTGKLLLFDEFGLFKQTLIINSTVTEGAYRLMISWSKGGFMAAGDDGKIRMFRKNHDDPEEVRPTKIESIALSPSEDFLAAVTDCGQLLSISLRSAKRLLDELLLDNGRGESKKQQFAKWMLCSFHTGPIYGMDICPRRPIIATCGSDHTIRLWNFQQRRCELIQHFVEEAYSISLHPSGLQALVGFVDRLRLMDVLKEEFKTYKDFPQIKGCRECRFSNGGHLFAAANGNNIEIFKTYTCERILSLKGHNNRIRALCWNWDDTRLISAGMDGAVYEYDVINNGQRLSDWVNKSSIVSSAAVWTDTSAATNGGPCQNSLPVTRVFAVGNVSSIREVYLSQVQSSIEDAPEPRSSSRRPVHFGQICLGNSTKTLFVSTSSPDFSEVLGGSVRCYKFPFITANENDDKPSRSKVTAVFSEHSCHFGEVTRMRVSADEKLLFTCGEDGSVYVFEIRNKNPLLSIKQGNNKGKSGGTEEMPYSEEVLVTKALLDERQQQLKDLRRQVEELANQTDYQLRHRDSYHAERMAELEDKFAQALQRQKERYSILKEEKNVLQGEYEEKLRGVLEAQKSEAQQVETSYQEKIVAKVTKYQQLAYKRHEDHRKWKAMHKELLDMHERKVADLRDQYQDHEARDQQHKQQVDDERALAMKVHGETVRQLEQDAAGEVRDLRKQYEQMLSYERDDKVKLRGEAGIHRKHHEDLKKQMIKKEEEIRGQQEEAGRRQDRIDELMAAREKTLKDIKEQDKMIGEKEHKIYDLKKQNQELEKFKFILDHKIKELKEQVGPKDHAIAEMKKQISDMDHDLEEYHKQNKHLMEDIKQMRIRQKELQEEVVRNRQKLSDLRRVSAAFKTDLYHTTQHILEPVKLRESFTALAKKYAGVSGEDEAPKDDDKKGEDVPELSDDIMNEYERQRGHLEAKVNKLKRRLESDAAARKKENAKIMGENIALLREIGELRKNLQTLELERQEKKLGVSGRGASSTRGRPAGLQKQSEAARKAAKYAKEIEENRQTIAELREKIKLIAAEELSTLHSLVAKKAADVSARERSLLHRQSAMGAEIMKAQQMIQELAARLILDAQGLLNSTSAKLTKRLEGLLGRVSSMVKEARLSAADRRERDLASAAMKEELKSLKSRIVSYKSASNSAREECDRLKKAFGEMSSEGEMARNQASASQPSPPQSSAVEVQALKARIATLKTAAGAAKDECQRLKGRLEEAKAEADRASSTQMKLRKKVAELEAQNRAVRDEIVEVEHRAAEHSLAEVERLTRHLDGLENENQRLRFSVEELQRRHDEASQQPPHMVSTATSPAAASRDKREDSPRLLHGVSLFEASFAEDSTNSRGTTSLTLLTTSLPHFNHNAAAAIGALIVLTSSEMDAALLSKVASVINRAITSRLCPRRGSEADMEYGPMELHRPVSIIERAKRRMLQQRLGPSLSVTRQPSRTTSRDATVESPIDVLQYATGSPDARRVTLAALSHLNMPEDDSARMRLFTDAGLQEFIAAVMADQVEDPACQAVAVALGTRSIVKRAEDRLSAQSSMKADVWGLLVLLTVKYDITALQSSLTVTDKVARNLTTEILRTLIESSVTSDFSRRILSGILNVDATLLQPLRSSIMDLLAVVDTTE</sequence>
<evidence type="ECO:0000256" key="2">
    <source>
        <dbReference type="ARBA" id="ARBA00022737"/>
    </source>
</evidence>
<dbReference type="Pfam" id="PF00400">
    <property type="entry name" value="WD40"/>
    <property type="match status" value="3"/>
</dbReference>
<feature type="region of interest" description="Disordered" evidence="5">
    <location>
        <begin position="2078"/>
        <end position="2098"/>
    </location>
</feature>
<dbReference type="EMBL" id="JAAPAO010000019">
    <property type="protein sequence ID" value="KAF4677175.1"/>
    <property type="molecule type" value="Genomic_DNA"/>
</dbReference>
<reference evidence="6 7" key="1">
    <citation type="submission" date="2020-04" db="EMBL/GenBank/DDBJ databases">
        <title>Perkinsus chesapeaki whole genome sequence.</title>
        <authorList>
            <person name="Bogema D.R."/>
        </authorList>
    </citation>
    <scope>NUCLEOTIDE SEQUENCE [LARGE SCALE GENOMIC DNA]</scope>
    <source>
        <strain evidence="6">ATCC PRA-425</strain>
    </source>
</reference>
<evidence type="ECO:0000313" key="6">
    <source>
        <dbReference type="EMBL" id="KAF4677175.1"/>
    </source>
</evidence>
<dbReference type="GO" id="GO:0006508">
    <property type="term" value="P:proteolysis"/>
    <property type="evidence" value="ECO:0007669"/>
    <property type="project" value="InterPro"/>
</dbReference>
<dbReference type="PROSITE" id="PS00678">
    <property type="entry name" value="WD_REPEATS_1"/>
    <property type="match status" value="1"/>
</dbReference>
<dbReference type="InterPro" id="IPR042269">
    <property type="entry name" value="Ser_carbopepase_S28_SKS"/>
</dbReference>
<evidence type="ECO:0000256" key="4">
    <source>
        <dbReference type="SAM" id="Coils"/>
    </source>
</evidence>
<dbReference type="InterPro" id="IPR001680">
    <property type="entry name" value="WD40_rpt"/>
</dbReference>
<dbReference type="SUPFAM" id="SSF50978">
    <property type="entry name" value="WD40 repeat-like"/>
    <property type="match status" value="2"/>
</dbReference>
<accession>A0A7J6N010</accession>
<name>A0A7J6N010_PERCH</name>
<dbReference type="Gene3D" id="1.20.120.980">
    <property type="entry name" value="Serine carboxypeptidase S28, SKS domain"/>
    <property type="match status" value="1"/>
</dbReference>
<feature type="coiled-coil region" evidence="4">
    <location>
        <begin position="1256"/>
        <end position="1290"/>
    </location>
</feature>
<dbReference type="Gene3D" id="1.10.287.1490">
    <property type="match status" value="1"/>
</dbReference>
<dbReference type="InterPro" id="IPR008758">
    <property type="entry name" value="Peptidase_S28"/>
</dbReference>
<feature type="coiled-coil region" evidence="4">
    <location>
        <begin position="1647"/>
        <end position="1674"/>
    </location>
</feature>
<feature type="repeat" description="WD" evidence="3">
    <location>
        <begin position="898"/>
        <end position="931"/>
    </location>
</feature>
<dbReference type="GO" id="GO:0070008">
    <property type="term" value="F:serine-type exopeptidase activity"/>
    <property type="evidence" value="ECO:0007669"/>
    <property type="project" value="InterPro"/>
</dbReference>
<keyword evidence="4" id="KW-0175">Coiled coil</keyword>
<feature type="region of interest" description="Disordered" evidence="5">
    <location>
        <begin position="1806"/>
        <end position="1832"/>
    </location>
</feature>
<gene>
    <name evidence="6" type="primary">WDR65_1</name>
    <name evidence="6" type="ORF">FOL47_003017</name>
</gene>
<keyword evidence="2" id="KW-0677">Repeat</keyword>
<organism evidence="6 7">
    <name type="scientific">Perkinsus chesapeaki</name>
    <name type="common">Clam parasite</name>
    <name type="synonym">Perkinsus andrewsi</name>
    <dbReference type="NCBI Taxonomy" id="330153"/>
    <lineage>
        <taxon>Eukaryota</taxon>
        <taxon>Sar</taxon>
        <taxon>Alveolata</taxon>
        <taxon>Perkinsozoa</taxon>
        <taxon>Perkinsea</taxon>
        <taxon>Perkinsida</taxon>
        <taxon>Perkinsidae</taxon>
        <taxon>Perkinsus</taxon>
    </lineage>
</organism>
<dbReference type="InterPro" id="IPR036322">
    <property type="entry name" value="WD40_repeat_dom_sf"/>
</dbReference>